<dbReference type="PROSITE" id="PS50293">
    <property type="entry name" value="TPR_REGION"/>
    <property type="match status" value="1"/>
</dbReference>
<accession>X1M137</accession>
<organism evidence="1">
    <name type="scientific">marine sediment metagenome</name>
    <dbReference type="NCBI Taxonomy" id="412755"/>
    <lineage>
        <taxon>unclassified sequences</taxon>
        <taxon>metagenomes</taxon>
        <taxon>ecological metagenomes</taxon>
    </lineage>
</organism>
<name>X1M137_9ZZZZ</name>
<comment type="caution">
    <text evidence="1">The sequence shown here is derived from an EMBL/GenBank/DDBJ whole genome shotgun (WGS) entry which is preliminary data.</text>
</comment>
<dbReference type="EMBL" id="BARV01016273">
    <property type="protein sequence ID" value="GAI25048.1"/>
    <property type="molecule type" value="Genomic_DNA"/>
</dbReference>
<evidence type="ECO:0000313" key="1">
    <source>
        <dbReference type="EMBL" id="GAI25048.1"/>
    </source>
</evidence>
<dbReference type="SMART" id="SM00028">
    <property type="entry name" value="TPR"/>
    <property type="match status" value="2"/>
</dbReference>
<proteinExistence type="predicted"/>
<dbReference type="InterPro" id="IPR011990">
    <property type="entry name" value="TPR-like_helical_dom_sf"/>
</dbReference>
<dbReference type="SUPFAM" id="SSF48452">
    <property type="entry name" value="TPR-like"/>
    <property type="match status" value="1"/>
</dbReference>
<dbReference type="Gene3D" id="1.25.40.10">
    <property type="entry name" value="Tetratricopeptide repeat domain"/>
    <property type="match status" value="1"/>
</dbReference>
<feature type="non-terminal residue" evidence="1">
    <location>
        <position position="1"/>
    </location>
</feature>
<dbReference type="AlphaFoldDB" id="X1M137"/>
<protein>
    <submittedName>
        <fullName evidence="1">Uncharacterized protein</fullName>
    </submittedName>
</protein>
<gene>
    <name evidence="1" type="ORF">S06H3_27961</name>
</gene>
<dbReference type="Pfam" id="PF13181">
    <property type="entry name" value="TPR_8"/>
    <property type="match status" value="2"/>
</dbReference>
<reference evidence="1" key="1">
    <citation type="journal article" date="2014" name="Front. Microbiol.">
        <title>High frequency of phylogenetically diverse reductive dehalogenase-homologous genes in deep subseafloor sedimentary metagenomes.</title>
        <authorList>
            <person name="Kawai M."/>
            <person name="Futagami T."/>
            <person name="Toyoda A."/>
            <person name="Takaki Y."/>
            <person name="Nishi S."/>
            <person name="Hori S."/>
            <person name="Arai W."/>
            <person name="Tsubouchi T."/>
            <person name="Morono Y."/>
            <person name="Uchiyama I."/>
            <person name="Ito T."/>
            <person name="Fujiyama A."/>
            <person name="Inagaki F."/>
            <person name="Takami H."/>
        </authorList>
    </citation>
    <scope>NUCLEOTIDE SEQUENCE</scope>
    <source>
        <strain evidence="1">Expedition CK06-06</strain>
    </source>
</reference>
<dbReference type="InterPro" id="IPR019734">
    <property type="entry name" value="TPR_rpt"/>
</dbReference>
<sequence>LKISILYFNNNTELTDWDWLSKGLTDMLIDDLCQFESIACPSRQDIEDLYLKHSLPTARTEMDKSLLIKINEDLNTEVIFFGNYFFSSSSELNLSLKKYEVTTGELITFQDIKVGKTDIFRLKESIVLLILEELGIELSSDDKALIKEAPTSSVEALINYYKCIDSRDKAIIEYQGADYPSKKLWAEAIKYGERAVVLDLKYAEAYYLLAEIYHKTRWTIREVESLNKFIQLIEDNQLESKRIYEKVSQAYFRLGYSFYSKKEFEQAIEYFNSSINIILIY</sequence>